<organism evidence="3 4">
    <name type="scientific">Daphnia pulex</name>
    <name type="common">Water flea</name>
    <dbReference type="NCBI Taxonomy" id="6669"/>
    <lineage>
        <taxon>Eukaryota</taxon>
        <taxon>Metazoa</taxon>
        <taxon>Ecdysozoa</taxon>
        <taxon>Arthropoda</taxon>
        <taxon>Crustacea</taxon>
        <taxon>Branchiopoda</taxon>
        <taxon>Diplostraca</taxon>
        <taxon>Cladocera</taxon>
        <taxon>Anomopoda</taxon>
        <taxon>Daphniidae</taxon>
        <taxon>Daphnia</taxon>
    </lineage>
</organism>
<dbReference type="KEGG" id="dpx:DAPPUDRAFT_97062"/>
<feature type="signal peptide" evidence="1">
    <location>
        <begin position="1"/>
        <end position="19"/>
    </location>
</feature>
<feature type="domain" description="Cathepsin propeptide inhibitor" evidence="2">
    <location>
        <begin position="26"/>
        <end position="81"/>
    </location>
</feature>
<sequence length="104" mass="11988">MKLIFALAALAMAVSVVSGYSDEDAWNDFKRKHKLDYNIAGDDGRRDGLRKKIFLAQRERINKHNSESKNYLQALSEFSVMVIRAVFKSQFDDRKFAMIKGARQ</sequence>
<feature type="chain" id="PRO_5003237015" description="Cathepsin propeptide inhibitor domain-containing protein" evidence="1">
    <location>
        <begin position="20"/>
        <end position="104"/>
    </location>
</feature>
<evidence type="ECO:0000256" key="1">
    <source>
        <dbReference type="SAM" id="SignalP"/>
    </source>
</evidence>
<evidence type="ECO:0000313" key="4">
    <source>
        <dbReference type="Proteomes" id="UP000000305"/>
    </source>
</evidence>
<dbReference type="Proteomes" id="UP000000305">
    <property type="component" value="Unassembled WGS sequence"/>
</dbReference>
<gene>
    <name evidence="3" type="ORF">DAPPUDRAFT_97062</name>
</gene>
<protein>
    <recommendedName>
        <fullName evidence="2">Cathepsin propeptide inhibitor domain-containing protein</fullName>
    </recommendedName>
</protein>
<reference evidence="3 4" key="1">
    <citation type="journal article" date="2011" name="Science">
        <title>The ecoresponsive genome of Daphnia pulex.</title>
        <authorList>
            <person name="Colbourne J.K."/>
            <person name="Pfrender M.E."/>
            <person name="Gilbert D."/>
            <person name="Thomas W.K."/>
            <person name="Tucker A."/>
            <person name="Oakley T.H."/>
            <person name="Tokishita S."/>
            <person name="Aerts A."/>
            <person name="Arnold G.J."/>
            <person name="Basu M.K."/>
            <person name="Bauer D.J."/>
            <person name="Caceres C.E."/>
            <person name="Carmel L."/>
            <person name="Casola C."/>
            <person name="Choi J.H."/>
            <person name="Detter J.C."/>
            <person name="Dong Q."/>
            <person name="Dusheyko S."/>
            <person name="Eads B.D."/>
            <person name="Frohlich T."/>
            <person name="Geiler-Samerotte K.A."/>
            <person name="Gerlach D."/>
            <person name="Hatcher P."/>
            <person name="Jogdeo S."/>
            <person name="Krijgsveld J."/>
            <person name="Kriventseva E.V."/>
            <person name="Kultz D."/>
            <person name="Laforsch C."/>
            <person name="Lindquist E."/>
            <person name="Lopez J."/>
            <person name="Manak J.R."/>
            <person name="Muller J."/>
            <person name="Pangilinan J."/>
            <person name="Patwardhan R.P."/>
            <person name="Pitluck S."/>
            <person name="Pritham E.J."/>
            <person name="Rechtsteiner A."/>
            <person name="Rho M."/>
            <person name="Rogozin I.B."/>
            <person name="Sakarya O."/>
            <person name="Salamov A."/>
            <person name="Schaack S."/>
            <person name="Shapiro H."/>
            <person name="Shiga Y."/>
            <person name="Skalitzky C."/>
            <person name="Smith Z."/>
            <person name="Souvorov A."/>
            <person name="Sung W."/>
            <person name="Tang Z."/>
            <person name="Tsuchiya D."/>
            <person name="Tu H."/>
            <person name="Vos H."/>
            <person name="Wang M."/>
            <person name="Wolf Y.I."/>
            <person name="Yamagata H."/>
            <person name="Yamada T."/>
            <person name="Ye Y."/>
            <person name="Shaw J.R."/>
            <person name="Andrews J."/>
            <person name="Crease T.J."/>
            <person name="Tang H."/>
            <person name="Lucas S.M."/>
            <person name="Robertson H.M."/>
            <person name="Bork P."/>
            <person name="Koonin E.V."/>
            <person name="Zdobnov E.M."/>
            <person name="Grigoriev I.V."/>
            <person name="Lynch M."/>
            <person name="Boore J.L."/>
        </authorList>
    </citation>
    <scope>NUCLEOTIDE SEQUENCE [LARGE SCALE GENOMIC DNA]</scope>
</reference>
<keyword evidence="4" id="KW-1185">Reference proteome</keyword>
<dbReference type="Gene3D" id="1.10.287.2250">
    <property type="match status" value="1"/>
</dbReference>
<dbReference type="AlphaFoldDB" id="E9G0G8"/>
<accession>E9G0G8</accession>
<dbReference type="HOGENOM" id="CLU_2252742_0_0_1"/>
<name>E9G0G8_DAPPU</name>
<evidence type="ECO:0000259" key="2">
    <source>
        <dbReference type="Pfam" id="PF08246"/>
    </source>
</evidence>
<keyword evidence="1" id="KW-0732">Signal</keyword>
<dbReference type="Pfam" id="PF08246">
    <property type="entry name" value="Inhibitor_I29"/>
    <property type="match status" value="1"/>
</dbReference>
<proteinExistence type="predicted"/>
<dbReference type="InterPro" id="IPR013201">
    <property type="entry name" value="Prot_inhib_I29"/>
</dbReference>
<evidence type="ECO:0000313" key="3">
    <source>
        <dbReference type="EMBL" id="EFX87405.1"/>
    </source>
</evidence>
<dbReference type="EMBL" id="GL732528">
    <property type="protein sequence ID" value="EFX87405.1"/>
    <property type="molecule type" value="Genomic_DNA"/>
</dbReference>
<dbReference type="InParanoid" id="E9G0G8"/>